<evidence type="ECO:0000256" key="1">
    <source>
        <dbReference type="SAM" id="MobiDB-lite"/>
    </source>
</evidence>
<comment type="caution">
    <text evidence="3">The sequence shown here is derived from an EMBL/GenBank/DDBJ whole genome shotgun (WGS) entry which is preliminary data.</text>
</comment>
<keyword evidence="4" id="KW-1185">Reference proteome</keyword>
<reference evidence="3" key="1">
    <citation type="submission" date="2021-03" db="EMBL/GenBank/DDBJ databases">
        <authorList>
            <person name="Bekaert M."/>
        </authorList>
    </citation>
    <scope>NUCLEOTIDE SEQUENCE</scope>
</reference>
<dbReference type="OrthoDB" id="6117194at2759"/>
<protein>
    <recommendedName>
        <fullName evidence="2">YqaJ viral recombinase domain-containing protein</fullName>
    </recommendedName>
</protein>
<evidence type="ECO:0000313" key="4">
    <source>
        <dbReference type="Proteomes" id="UP000683360"/>
    </source>
</evidence>
<evidence type="ECO:0000313" key="3">
    <source>
        <dbReference type="EMBL" id="CAG2219701.1"/>
    </source>
</evidence>
<dbReference type="InterPro" id="IPR011604">
    <property type="entry name" value="PDDEXK-like_dom_sf"/>
</dbReference>
<dbReference type="Gene3D" id="3.90.320.10">
    <property type="match status" value="1"/>
</dbReference>
<dbReference type="AlphaFoldDB" id="A0A8S3SNP2"/>
<dbReference type="PANTHER" id="PTHR46609">
    <property type="entry name" value="EXONUCLEASE, PHAGE-TYPE/RECB, C-TERMINAL DOMAIN-CONTAINING PROTEIN"/>
    <property type="match status" value="1"/>
</dbReference>
<name>A0A8S3SNP2_MYTED</name>
<accession>A0A8S3SNP2</accession>
<sequence length="1278" mass="147022">MQITLQKQHEYCEDDVETNEIVNILPIVIKEITRFGSLQYHLMLFNLIANKKFDFSNICFLLFCDILRFWSTPTTILMRYPFKETKQFWYIGKILFHGRFQRFMTGYKNTGQSCHTSKGFYDPDNALINFAVPSHIHIETFNTDLNLPDIKGPGKFDFMVKKVVSTNPSNSFALTFDGKKLAPGLTTDSGDVDLLGYEEIPLKIKQDQFQTMYKQIMDLYDRLKHFEDSVLSQLDKNEFITSLRYVSFNLSLATKDMRQLISKQTYALDKFILKDEKEIGKNYSYVIDVIKTNIYRAKAVISDALKAHNCILNAISHFNKSNEYVMDFCNKVDLSASPSFFNLKDHNSLKEIINEDEETPTHLIKQRTKKWEEIRAAFKVTGSKAHQALGLDGLKKQKAFFQEAIGQQRQPEPDDVQKKAMRYGTENEINALATLHSKVLPSYFPNLSYYEEGIRIVKTGSRNIIGVSPDGSIRASQKNVITSENITFAVEVKCPMSVYKYNTPVYYKIPERYICQVMLEMRALGCKECLFVCWSEESSTVFRVRIKQRLIALILNETMDVYYGDNKTAPSRLSVRTKEMKVLCKEVSEQSEFIGEFPSVYGTVTIENSKPSAGPYVVGDEKRADEDTRVDDLLQALLLSLKARKEVYQLSRKKASEIIPILISTLDRTFNAETGHAVPIGYFLRGYSLSTETMRKIADDFMQLCHQNGLHVPVQTFDGQWMNLVTRDCNGNPLTKLQLQKDVWKEAKKLSKQEVVTHLKTLNTKYHSQIVFVATNVSVFKKSSCKRSTNECIPSTNINLLLQQTKEKADNRGEQNELFGFKSNLVDQDCRDECSLESSTETGDNAEHSTETSESACETETEPESELGISETHDNKIMLALKLTKRSLFWSDKETCYLRNLFKNIVDVAKYTKFKKADKISQLDDFLNGRVSKRKTKGKLRTTLTLKELCCKRLLSKDYPKDVLVSALAQTIYPQRLQTWKDNSKVADVVTIQGLQPVSTYYHPEYSRSRNQLEVKVIDGTHIRNNIRSALCKNNIENIRKEAWIQVAKVKKSPLKLSLLELQADGKVLDQQKEEYARLMFCPDVQKIMRTFIDKNENLVYNQEAEFCKLINNWTRAEDEPGLDACTRIKHSLELKQWLLKDVEFDKFPPPLKYIKGIPIVTFEAIVCNIDAHLYLYNLALAKTYNWRAVTSLVAETFMSDIDYMDNWARNGVLTAHGARMHIEIVCALHAIHHDRDRERNNRRLLIRLFGLKPKGVYRGGSEKECIRPNSDFSTLSR</sequence>
<dbReference type="InterPro" id="IPR051703">
    <property type="entry name" value="NF-kappa-B_Signaling_Reg"/>
</dbReference>
<feature type="domain" description="YqaJ viral recombinase" evidence="2">
    <location>
        <begin position="370"/>
        <end position="522"/>
    </location>
</feature>
<dbReference type="GO" id="GO:0006281">
    <property type="term" value="P:DNA repair"/>
    <property type="evidence" value="ECO:0007669"/>
    <property type="project" value="UniProtKB-ARBA"/>
</dbReference>
<dbReference type="PANTHER" id="PTHR46609:SF8">
    <property type="entry name" value="YQAJ VIRAL RECOMBINASE DOMAIN-CONTAINING PROTEIN"/>
    <property type="match status" value="1"/>
</dbReference>
<dbReference type="EMBL" id="CAJPWZ010001640">
    <property type="protein sequence ID" value="CAG2219701.1"/>
    <property type="molecule type" value="Genomic_DNA"/>
</dbReference>
<dbReference type="Proteomes" id="UP000683360">
    <property type="component" value="Unassembled WGS sequence"/>
</dbReference>
<dbReference type="InterPro" id="IPR019080">
    <property type="entry name" value="YqaJ_viral_recombinase"/>
</dbReference>
<dbReference type="CDD" id="cd22343">
    <property type="entry name" value="PDDEXK_lambda_exonuclease-like"/>
    <property type="match status" value="1"/>
</dbReference>
<feature type="region of interest" description="Disordered" evidence="1">
    <location>
        <begin position="836"/>
        <end position="869"/>
    </location>
</feature>
<dbReference type="SUPFAM" id="SSF52980">
    <property type="entry name" value="Restriction endonuclease-like"/>
    <property type="match status" value="1"/>
</dbReference>
<gene>
    <name evidence="3" type="ORF">MEDL_33282</name>
</gene>
<evidence type="ECO:0000259" key="2">
    <source>
        <dbReference type="Pfam" id="PF09588"/>
    </source>
</evidence>
<proteinExistence type="predicted"/>
<organism evidence="3 4">
    <name type="scientific">Mytilus edulis</name>
    <name type="common">Blue mussel</name>
    <dbReference type="NCBI Taxonomy" id="6550"/>
    <lineage>
        <taxon>Eukaryota</taxon>
        <taxon>Metazoa</taxon>
        <taxon>Spiralia</taxon>
        <taxon>Lophotrochozoa</taxon>
        <taxon>Mollusca</taxon>
        <taxon>Bivalvia</taxon>
        <taxon>Autobranchia</taxon>
        <taxon>Pteriomorphia</taxon>
        <taxon>Mytilida</taxon>
        <taxon>Mytiloidea</taxon>
        <taxon>Mytilidae</taxon>
        <taxon>Mytilinae</taxon>
        <taxon>Mytilus</taxon>
    </lineage>
</organism>
<dbReference type="InterPro" id="IPR011335">
    <property type="entry name" value="Restrct_endonuc-II-like"/>
</dbReference>
<dbReference type="Pfam" id="PF09588">
    <property type="entry name" value="YqaJ"/>
    <property type="match status" value="1"/>
</dbReference>